<comment type="caution">
    <text evidence="1">The sequence shown here is derived from an EMBL/GenBank/DDBJ whole genome shotgun (WGS) entry which is preliminary data.</text>
</comment>
<sequence length="88" mass="9690">MLINETGRMVGVFEKLGHFYVSCLGFKEKPVNFAPGKVTVVKDSPWIKTIALRSAFHACAAIARAFRIGSSCITKDVKVTQVSRFELA</sequence>
<reference evidence="1 2" key="1">
    <citation type="journal article" date="2024" name="Ann. Entomol. Soc. Am.">
        <title>Genomic analyses of the southern and eastern yellowjacket wasps (Hymenoptera: Vespidae) reveal evolutionary signatures of social life.</title>
        <authorList>
            <person name="Catto M.A."/>
            <person name="Caine P.B."/>
            <person name="Orr S.E."/>
            <person name="Hunt B.G."/>
            <person name="Goodisman M.A.D."/>
        </authorList>
    </citation>
    <scope>NUCLEOTIDE SEQUENCE [LARGE SCALE GENOMIC DNA]</scope>
    <source>
        <strain evidence="1">233</strain>
        <tissue evidence="1">Head and thorax</tissue>
    </source>
</reference>
<dbReference type="Proteomes" id="UP001607302">
    <property type="component" value="Unassembled WGS sequence"/>
</dbReference>
<dbReference type="AlphaFoldDB" id="A0ABD2ATZ5"/>
<keyword evidence="2" id="KW-1185">Reference proteome</keyword>
<gene>
    <name evidence="1" type="ORF">V1478_008592</name>
</gene>
<organism evidence="1 2">
    <name type="scientific">Vespula squamosa</name>
    <name type="common">Southern yellow jacket</name>
    <name type="synonym">Wasp</name>
    <dbReference type="NCBI Taxonomy" id="30214"/>
    <lineage>
        <taxon>Eukaryota</taxon>
        <taxon>Metazoa</taxon>
        <taxon>Ecdysozoa</taxon>
        <taxon>Arthropoda</taxon>
        <taxon>Hexapoda</taxon>
        <taxon>Insecta</taxon>
        <taxon>Pterygota</taxon>
        <taxon>Neoptera</taxon>
        <taxon>Endopterygota</taxon>
        <taxon>Hymenoptera</taxon>
        <taxon>Apocrita</taxon>
        <taxon>Aculeata</taxon>
        <taxon>Vespoidea</taxon>
        <taxon>Vespidae</taxon>
        <taxon>Vespinae</taxon>
        <taxon>Vespula</taxon>
    </lineage>
</organism>
<accession>A0ABD2ATZ5</accession>
<proteinExistence type="predicted"/>
<protein>
    <submittedName>
        <fullName evidence="1">Neprilysin-like isoform X1</fullName>
    </submittedName>
</protein>
<dbReference type="EMBL" id="JAUDFV010000139">
    <property type="protein sequence ID" value="KAL2724079.1"/>
    <property type="molecule type" value="Genomic_DNA"/>
</dbReference>
<evidence type="ECO:0000313" key="1">
    <source>
        <dbReference type="EMBL" id="KAL2724079.1"/>
    </source>
</evidence>
<name>A0ABD2ATZ5_VESSQ</name>
<evidence type="ECO:0000313" key="2">
    <source>
        <dbReference type="Proteomes" id="UP001607302"/>
    </source>
</evidence>